<dbReference type="InterPro" id="IPR009292">
    <property type="entry name" value="RRP36"/>
</dbReference>
<organism evidence="9 10">
    <name type="scientific">Meloidogyne enterolobii</name>
    <name type="common">Root-knot nematode worm</name>
    <name type="synonym">Meloidogyne mayaguensis</name>
    <dbReference type="NCBI Taxonomy" id="390850"/>
    <lineage>
        <taxon>Eukaryota</taxon>
        <taxon>Metazoa</taxon>
        <taxon>Ecdysozoa</taxon>
        <taxon>Nematoda</taxon>
        <taxon>Chromadorea</taxon>
        <taxon>Rhabditida</taxon>
        <taxon>Tylenchina</taxon>
        <taxon>Tylenchomorpha</taxon>
        <taxon>Tylenchoidea</taxon>
        <taxon>Meloidogynidae</taxon>
        <taxon>Meloidogyninae</taxon>
        <taxon>Meloidogyne</taxon>
    </lineage>
</organism>
<evidence type="ECO:0000313" key="10">
    <source>
        <dbReference type="Proteomes" id="UP000580250"/>
    </source>
</evidence>
<comment type="function">
    <text evidence="6">Component of the 90S pre-ribosome involved in the maturation of rRNAs. Required for early cleavages of the pre-RNAs in the 40S ribosomal subunit maturation pathway.</text>
</comment>
<keyword evidence="3 6" id="KW-0690">Ribosome biogenesis</keyword>
<dbReference type="GO" id="GO:0030686">
    <property type="term" value="C:90S preribosome"/>
    <property type="evidence" value="ECO:0007669"/>
    <property type="project" value="TreeGrafter"/>
</dbReference>
<feature type="compositionally biased region" description="Basic and acidic residues" evidence="8">
    <location>
        <begin position="266"/>
        <end position="277"/>
    </location>
</feature>
<keyword evidence="5 6" id="KW-0539">Nucleus</keyword>
<sequence>MQNKKMKIAPKSVNEEICKANENVSSSESDLSSFEDKMMEDDPQIEDDEQEEEDECDNQEECSMSDDEIAALRSKISSFSLKKLAELKSKIGFELFNKIMYGKSISSFNEDNSNKIQSKKSGGTHRPRVQSSTRPPPKFRSIRGLEIRKAKNAHFDPRFATSSEDFDQIAFHRDYSFIEDLRKKDIQELQNAYKQIKREGGNPNQIERIKRNLLRLRNQQKDYQDQKLKEDILSDLRRTNIERMNNGERPIYLNNNELKGKFIERKKQQKHNNDQRIQKTSKTNKNINEEEIEEKEKN</sequence>
<comment type="similarity">
    <text evidence="2 6">Belongs to the RRP36 family.</text>
</comment>
<dbReference type="GO" id="GO:0000462">
    <property type="term" value="P:maturation of SSU-rRNA from tricistronic rRNA transcript (SSU-rRNA, 5.8S rRNA, LSU-rRNA)"/>
    <property type="evidence" value="ECO:0007669"/>
    <property type="project" value="TreeGrafter"/>
</dbReference>
<feature type="region of interest" description="Disordered" evidence="8">
    <location>
        <begin position="19"/>
        <end position="67"/>
    </location>
</feature>
<dbReference type="PANTHER" id="PTHR21738:SF0">
    <property type="entry name" value="RIBOSOMAL RNA PROCESSING PROTEIN 36 HOMOLOG"/>
    <property type="match status" value="1"/>
</dbReference>
<evidence type="ECO:0000256" key="4">
    <source>
        <dbReference type="ARBA" id="ARBA00022552"/>
    </source>
</evidence>
<feature type="compositionally biased region" description="Polar residues" evidence="8">
    <location>
        <begin position="110"/>
        <end position="121"/>
    </location>
</feature>
<evidence type="ECO:0000256" key="6">
    <source>
        <dbReference type="RuleBase" id="RU368027"/>
    </source>
</evidence>
<keyword evidence="6" id="KW-0687">Ribonucleoprotein</keyword>
<evidence type="ECO:0000256" key="1">
    <source>
        <dbReference type="ARBA" id="ARBA00004604"/>
    </source>
</evidence>
<comment type="caution">
    <text evidence="9">The sequence shown here is derived from an EMBL/GenBank/DDBJ whole genome shotgun (WGS) entry which is preliminary data.</text>
</comment>
<protein>
    <recommendedName>
        <fullName evidence="6">rRNA biogenesis protein RRP36</fullName>
    </recommendedName>
</protein>
<dbReference type="Pfam" id="PF06102">
    <property type="entry name" value="RRP36"/>
    <property type="match status" value="1"/>
</dbReference>
<dbReference type="GO" id="GO:0005730">
    <property type="term" value="C:nucleolus"/>
    <property type="evidence" value="ECO:0007669"/>
    <property type="project" value="UniProtKB-SubCell"/>
</dbReference>
<evidence type="ECO:0000256" key="3">
    <source>
        <dbReference type="ARBA" id="ARBA00022517"/>
    </source>
</evidence>
<feature type="coiled-coil region" evidence="7">
    <location>
        <begin position="179"/>
        <end position="226"/>
    </location>
</feature>
<comment type="subunit">
    <text evidence="6">Associates with 90S and pre-40S pre-ribosomal particles.</text>
</comment>
<keyword evidence="4 6" id="KW-0698">rRNA processing</keyword>
<evidence type="ECO:0000256" key="5">
    <source>
        <dbReference type="ARBA" id="ARBA00023242"/>
    </source>
</evidence>
<evidence type="ECO:0000256" key="7">
    <source>
        <dbReference type="SAM" id="Coils"/>
    </source>
</evidence>
<keyword evidence="7" id="KW-0175">Coiled coil</keyword>
<gene>
    <name evidence="9" type="ORF">MENT_LOCUS8800</name>
</gene>
<dbReference type="EMBL" id="CAJEWN010000038">
    <property type="protein sequence ID" value="CAD2146946.1"/>
    <property type="molecule type" value="Genomic_DNA"/>
</dbReference>
<name>A0A6V7U5W9_MELEN</name>
<feature type="region of interest" description="Disordered" evidence="8">
    <location>
        <begin position="110"/>
        <end position="138"/>
    </location>
</feature>
<dbReference type="OrthoDB" id="448446at2759"/>
<evidence type="ECO:0000256" key="8">
    <source>
        <dbReference type="SAM" id="MobiDB-lite"/>
    </source>
</evidence>
<dbReference type="AlphaFoldDB" id="A0A6V7U5W9"/>
<evidence type="ECO:0000256" key="2">
    <source>
        <dbReference type="ARBA" id="ARBA00009418"/>
    </source>
</evidence>
<dbReference type="Proteomes" id="UP000580250">
    <property type="component" value="Unassembled WGS sequence"/>
</dbReference>
<feature type="region of interest" description="Disordered" evidence="8">
    <location>
        <begin position="266"/>
        <end position="298"/>
    </location>
</feature>
<dbReference type="PANTHER" id="PTHR21738">
    <property type="entry name" value="RIBOSOMAL RNA PROCESSING PROTEIN 36 HOMOLOG"/>
    <property type="match status" value="1"/>
</dbReference>
<proteinExistence type="inferred from homology"/>
<accession>A0A6V7U5W9</accession>
<feature type="compositionally biased region" description="Acidic residues" evidence="8">
    <location>
        <begin position="38"/>
        <end position="67"/>
    </location>
</feature>
<comment type="subcellular location">
    <subcellularLocation>
        <location evidence="1 6">Nucleus</location>
        <location evidence="1 6">Nucleolus</location>
    </subcellularLocation>
</comment>
<feature type="compositionally biased region" description="Acidic residues" evidence="8">
    <location>
        <begin position="289"/>
        <end position="298"/>
    </location>
</feature>
<reference evidence="9 10" key="1">
    <citation type="submission" date="2020-08" db="EMBL/GenBank/DDBJ databases">
        <authorList>
            <person name="Koutsovoulos G."/>
            <person name="Danchin GJ E."/>
        </authorList>
    </citation>
    <scope>NUCLEOTIDE SEQUENCE [LARGE SCALE GENOMIC DNA]</scope>
</reference>
<evidence type="ECO:0000313" key="9">
    <source>
        <dbReference type="EMBL" id="CAD2146946.1"/>
    </source>
</evidence>